<comment type="subcellular location">
    <subcellularLocation>
        <location evidence="1 6">Membrane</location>
        <topology evidence="1 6">Multi-pass membrane protein</topology>
    </subcellularLocation>
</comment>
<dbReference type="PANTHER" id="PTHR31218">
    <property type="entry name" value="WAT1-RELATED PROTEIN"/>
    <property type="match status" value="1"/>
</dbReference>
<evidence type="ECO:0000313" key="8">
    <source>
        <dbReference type="EMBL" id="THU47875.1"/>
    </source>
</evidence>
<reference evidence="8 9" key="1">
    <citation type="journal article" date="2019" name="Nat. Plants">
        <title>Genome sequencing of Musa balbisiana reveals subgenome evolution and function divergence in polyploid bananas.</title>
        <authorList>
            <person name="Yao X."/>
        </authorList>
    </citation>
    <scope>NUCLEOTIDE SEQUENCE [LARGE SCALE GENOMIC DNA]</scope>
    <source>
        <strain evidence="9">cv. DH-PKW</strain>
        <tissue evidence="8">Leaves</tissue>
    </source>
</reference>
<keyword evidence="3 6" id="KW-0812">Transmembrane</keyword>
<dbReference type="SUPFAM" id="SSF103481">
    <property type="entry name" value="Multidrug resistance efflux transporter EmrE"/>
    <property type="match status" value="1"/>
</dbReference>
<feature type="transmembrane region" description="Helical" evidence="6">
    <location>
        <begin position="81"/>
        <end position="103"/>
    </location>
</feature>
<feature type="transmembrane region" description="Helical" evidence="6">
    <location>
        <begin position="194"/>
        <end position="214"/>
    </location>
</feature>
<name>A0A4S8IHU7_MUSBA</name>
<keyword evidence="9" id="KW-1185">Reference proteome</keyword>
<evidence type="ECO:0000256" key="3">
    <source>
        <dbReference type="ARBA" id="ARBA00022692"/>
    </source>
</evidence>
<dbReference type="InterPro" id="IPR030184">
    <property type="entry name" value="WAT1-related"/>
</dbReference>
<keyword evidence="5 6" id="KW-0472">Membrane</keyword>
<proteinExistence type="inferred from homology"/>
<feature type="transmembrane region" description="Helical" evidence="6">
    <location>
        <begin position="292"/>
        <end position="312"/>
    </location>
</feature>
<dbReference type="STRING" id="52838.A0A4S8IHU7"/>
<feature type="transmembrane region" description="Helical" evidence="6">
    <location>
        <begin position="226"/>
        <end position="246"/>
    </location>
</feature>
<dbReference type="AlphaFoldDB" id="A0A4S8IHU7"/>
<feature type="transmembrane region" description="Helical" evidence="6">
    <location>
        <begin position="258"/>
        <end position="280"/>
    </location>
</feature>
<dbReference type="InterPro" id="IPR037185">
    <property type="entry name" value="EmrE-like"/>
</dbReference>
<feature type="transmembrane region" description="Helical" evidence="6">
    <location>
        <begin position="318"/>
        <end position="337"/>
    </location>
</feature>
<feature type="transmembrane region" description="Helical" evidence="6">
    <location>
        <begin position="145"/>
        <end position="165"/>
    </location>
</feature>
<feature type="transmembrane region" description="Helical" evidence="6">
    <location>
        <begin position="20"/>
        <end position="43"/>
    </location>
</feature>
<evidence type="ECO:0000256" key="5">
    <source>
        <dbReference type="ARBA" id="ARBA00023136"/>
    </source>
</evidence>
<feature type="transmembrane region" description="Helical" evidence="6">
    <location>
        <begin position="115"/>
        <end position="133"/>
    </location>
</feature>
<evidence type="ECO:0000259" key="7">
    <source>
        <dbReference type="Pfam" id="PF00892"/>
    </source>
</evidence>
<feature type="transmembrane region" description="Helical" evidence="6">
    <location>
        <begin position="55"/>
        <end position="74"/>
    </location>
</feature>
<organism evidence="8 9">
    <name type="scientific">Musa balbisiana</name>
    <name type="common">Banana</name>
    <dbReference type="NCBI Taxonomy" id="52838"/>
    <lineage>
        <taxon>Eukaryota</taxon>
        <taxon>Viridiplantae</taxon>
        <taxon>Streptophyta</taxon>
        <taxon>Embryophyta</taxon>
        <taxon>Tracheophyta</taxon>
        <taxon>Spermatophyta</taxon>
        <taxon>Magnoliopsida</taxon>
        <taxon>Liliopsida</taxon>
        <taxon>Zingiberales</taxon>
        <taxon>Musaceae</taxon>
        <taxon>Musa</taxon>
    </lineage>
</organism>
<comment type="caution">
    <text evidence="8">The sequence shown here is derived from an EMBL/GenBank/DDBJ whole genome shotgun (WGS) entry which is preliminary data.</text>
</comment>
<accession>A0A4S8IHU7</accession>
<keyword evidence="4 6" id="KW-1133">Transmembrane helix</keyword>
<dbReference type="GO" id="GO:0022857">
    <property type="term" value="F:transmembrane transporter activity"/>
    <property type="evidence" value="ECO:0007669"/>
    <property type="project" value="InterPro"/>
</dbReference>
<sequence>MYLRCDMLSERGVCVRRRGFMEEFVIISGNLGVQIMFGVYMVFLNGVFAAGVNPLFLTILGNLATGVILLPFAVICDNFSVVSVGTILLQLIRATLCQALYLVGIKKASPDVASAMPNLTPGLIFIIAACLRFEKFDASCWYSRAKVMGTLVCLTGTMAMCFLQSPSESPSPTINLSAALAKPLTLDKSIYNDWIVGCLCLLAGAISQSCTTVLQAATTLEFPAPTSLVVITSLMGSLLTALLQFLTEGKINAGSSTLSSTSIAGVVSLSGVVTAIGITFQTWCIIKKGPVLVAIFSPIQTVTAVVLSAILLRQIITLGSLAGMVLMFAGLYIVLWAKKNEYCSLLDVDGDENLPVEDVEKPLLLS</sequence>
<dbReference type="GO" id="GO:0016020">
    <property type="term" value="C:membrane"/>
    <property type="evidence" value="ECO:0007669"/>
    <property type="project" value="UniProtKB-SubCell"/>
</dbReference>
<dbReference type="Pfam" id="PF00892">
    <property type="entry name" value="EamA"/>
    <property type="match status" value="1"/>
</dbReference>
<dbReference type="EMBL" id="PYDT01000010">
    <property type="protein sequence ID" value="THU47875.1"/>
    <property type="molecule type" value="Genomic_DNA"/>
</dbReference>
<feature type="domain" description="EamA" evidence="7">
    <location>
        <begin position="197"/>
        <end position="335"/>
    </location>
</feature>
<dbReference type="Proteomes" id="UP000317650">
    <property type="component" value="Chromosome 9"/>
</dbReference>
<protein>
    <recommendedName>
        <fullName evidence="6">WAT1-related protein</fullName>
    </recommendedName>
</protein>
<evidence type="ECO:0000256" key="1">
    <source>
        <dbReference type="ARBA" id="ARBA00004141"/>
    </source>
</evidence>
<comment type="similarity">
    <text evidence="2 6">Belongs to the drug/metabolite transporter (DMT) superfamily. Plant drug/metabolite exporter (P-DME) (TC 2.A.7.4) family.</text>
</comment>
<evidence type="ECO:0000313" key="9">
    <source>
        <dbReference type="Proteomes" id="UP000317650"/>
    </source>
</evidence>
<gene>
    <name evidence="8" type="ORF">C4D60_Mb09t20260</name>
</gene>
<evidence type="ECO:0000256" key="2">
    <source>
        <dbReference type="ARBA" id="ARBA00007635"/>
    </source>
</evidence>
<dbReference type="InterPro" id="IPR000620">
    <property type="entry name" value="EamA_dom"/>
</dbReference>
<evidence type="ECO:0000256" key="6">
    <source>
        <dbReference type="RuleBase" id="RU363077"/>
    </source>
</evidence>
<evidence type="ECO:0000256" key="4">
    <source>
        <dbReference type="ARBA" id="ARBA00022989"/>
    </source>
</evidence>